<keyword evidence="4" id="KW-0547">Nucleotide-binding</keyword>
<dbReference type="InterPro" id="IPR003593">
    <property type="entry name" value="AAA+_ATPase"/>
</dbReference>
<evidence type="ECO:0000256" key="5">
    <source>
        <dbReference type="ARBA" id="ARBA00022840"/>
    </source>
</evidence>
<dbReference type="EMBL" id="CABQ01000176">
    <property type="protein sequence ID" value="CBI08025.1"/>
    <property type="molecule type" value="Genomic_DNA"/>
</dbReference>
<dbReference type="GO" id="GO:0016887">
    <property type="term" value="F:ATP hydrolysis activity"/>
    <property type="evidence" value="ECO:0007669"/>
    <property type="project" value="InterPro"/>
</dbReference>
<comment type="subcellular location">
    <subcellularLocation>
        <location evidence="1">Membrane</location>
        <topology evidence="1">Multi-pass membrane protein</topology>
    </subcellularLocation>
</comment>
<evidence type="ECO:0000259" key="8">
    <source>
        <dbReference type="PROSITE" id="PS50893"/>
    </source>
</evidence>
<dbReference type="Pfam" id="PF00005">
    <property type="entry name" value="ABC_tran"/>
    <property type="match status" value="1"/>
</dbReference>
<dbReference type="SUPFAM" id="SSF52540">
    <property type="entry name" value="P-loop containing nucleoside triphosphate hydrolases"/>
    <property type="match status" value="1"/>
</dbReference>
<feature type="domain" description="ABC transporter" evidence="8">
    <location>
        <begin position="3"/>
        <end position="236"/>
    </location>
</feature>
<dbReference type="PANTHER" id="PTHR43582:SF5">
    <property type="entry name" value="ABC TRANSPORTER"/>
    <property type="match status" value="1"/>
</dbReference>
<dbReference type="InterPro" id="IPR027417">
    <property type="entry name" value="P-loop_NTPase"/>
</dbReference>
<organism evidence="9">
    <name type="scientific">mine drainage metagenome</name>
    <dbReference type="NCBI Taxonomy" id="410659"/>
    <lineage>
        <taxon>unclassified sequences</taxon>
        <taxon>metagenomes</taxon>
        <taxon>ecological metagenomes</taxon>
    </lineage>
</organism>
<dbReference type="GO" id="GO:0016020">
    <property type="term" value="C:membrane"/>
    <property type="evidence" value="ECO:0007669"/>
    <property type="project" value="UniProtKB-SubCell"/>
</dbReference>
<dbReference type="SMART" id="SM00382">
    <property type="entry name" value="AAA"/>
    <property type="match status" value="1"/>
</dbReference>
<dbReference type="InterPro" id="IPR003439">
    <property type="entry name" value="ABC_transporter-like_ATP-bd"/>
</dbReference>
<dbReference type="GO" id="GO:0005524">
    <property type="term" value="F:ATP binding"/>
    <property type="evidence" value="ECO:0007669"/>
    <property type="project" value="UniProtKB-KW"/>
</dbReference>
<dbReference type="FunFam" id="3.40.50.300:FF:000335">
    <property type="entry name" value="ATP binding cassette subfamily A member 5"/>
    <property type="match status" value="1"/>
</dbReference>
<proteinExistence type="predicted"/>
<evidence type="ECO:0000256" key="7">
    <source>
        <dbReference type="ARBA" id="ARBA00023136"/>
    </source>
</evidence>
<keyword evidence="5" id="KW-0067">ATP-binding</keyword>
<reference evidence="9" key="1">
    <citation type="submission" date="2009-10" db="EMBL/GenBank/DDBJ databases">
        <title>Diversity of trophic interactions inside an arsenic-rich microbial ecosystem.</title>
        <authorList>
            <person name="Bertin P.N."/>
            <person name="Heinrich-Salmeron A."/>
            <person name="Pelletier E."/>
            <person name="Goulhen-Chollet F."/>
            <person name="Arsene-Ploetze F."/>
            <person name="Gallien S."/>
            <person name="Calteau A."/>
            <person name="Vallenet D."/>
            <person name="Casiot C."/>
            <person name="Chane-Woon-Ming B."/>
            <person name="Giloteaux L."/>
            <person name="Barakat M."/>
            <person name="Bonnefoy V."/>
            <person name="Bruneel O."/>
            <person name="Chandler M."/>
            <person name="Cleiss J."/>
            <person name="Duran R."/>
            <person name="Elbaz-Poulichet F."/>
            <person name="Fonknechten N."/>
            <person name="Lauga B."/>
            <person name="Mornico D."/>
            <person name="Ortet P."/>
            <person name="Schaeffer C."/>
            <person name="Siguier P."/>
            <person name="Alexander Thil Smith A."/>
            <person name="Van Dorsselaer A."/>
            <person name="Weissenbach J."/>
            <person name="Medigue C."/>
            <person name="Le Paslier D."/>
        </authorList>
    </citation>
    <scope>NUCLEOTIDE SEQUENCE</scope>
</reference>
<evidence type="ECO:0000256" key="2">
    <source>
        <dbReference type="ARBA" id="ARBA00022448"/>
    </source>
</evidence>
<dbReference type="Gene3D" id="3.40.50.300">
    <property type="entry name" value="P-loop containing nucleotide triphosphate hydrolases"/>
    <property type="match status" value="1"/>
</dbReference>
<dbReference type="InterPro" id="IPR025302">
    <property type="entry name" value="DrrA1/2-like_C"/>
</dbReference>
<keyword evidence="6" id="KW-1133">Transmembrane helix</keyword>
<keyword evidence="3" id="KW-0812">Transmembrane</keyword>
<evidence type="ECO:0000256" key="3">
    <source>
        <dbReference type="ARBA" id="ARBA00022692"/>
    </source>
</evidence>
<evidence type="ECO:0000256" key="4">
    <source>
        <dbReference type="ARBA" id="ARBA00022741"/>
    </source>
</evidence>
<protein>
    <submittedName>
        <fullName evidence="9">Putative ABC transporter</fullName>
    </submittedName>
</protein>
<keyword evidence="2" id="KW-0813">Transport</keyword>
<gene>
    <name evidence="9" type="primary">rubT</name>
    <name evidence="9" type="ORF">CARN6_1449</name>
</gene>
<keyword evidence="7" id="KW-0472">Membrane</keyword>
<dbReference type="PROSITE" id="PS50893">
    <property type="entry name" value="ABC_TRANSPORTER_2"/>
    <property type="match status" value="1"/>
</dbReference>
<evidence type="ECO:0000313" key="9">
    <source>
        <dbReference type="EMBL" id="CBI08025.1"/>
    </source>
</evidence>
<evidence type="ECO:0000256" key="1">
    <source>
        <dbReference type="ARBA" id="ARBA00004141"/>
    </source>
</evidence>
<evidence type="ECO:0000256" key="6">
    <source>
        <dbReference type="ARBA" id="ARBA00022989"/>
    </source>
</evidence>
<name>E6QLA5_9ZZZZ</name>
<dbReference type="AlphaFoldDB" id="E6QLA5"/>
<accession>E6QLA5</accession>
<dbReference type="PANTHER" id="PTHR43582">
    <property type="entry name" value="LINEARMYCIN RESISTANCE ATP-BINDING PROTEIN LNRL"/>
    <property type="match status" value="1"/>
</dbReference>
<comment type="caution">
    <text evidence="9">The sequence shown here is derived from an EMBL/GenBank/DDBJ whole genome shotgun (WGS) entry which is preliminary data.</text>
</comment>
<dbReference type="Pfam" id="PF13732">
    <property type="entry name" value="DrrA1-3_C"/>
    <property type="match status" value="1"/>
</dbReference>
<sequence>MIVEIEALTKVYEGKQRVVAVDGIDLEVREGEIFGLLGPNGAGKTTTISIATTRTLPTSGKVRIAGIDVVDQPAHARRNIGVVPQYNTLDRSLTIYENLYYHCRYFGFSHAQARERSDQLLGQFLLTERRKAYPAQLSGGLAQRVQIARAIAHRPTVLFLDEPSAGLDPQSRLAMWTAVQSLRKDGITVVLTTHYMEEADALSDRVAIVDHGRLLALGSPQKLKETFGAQTTIQLTVRQTDRLPALASELATRPGVHNIETLDDGLRLFTTGAEGLLPELIQSAASLGLRDIAINEPSLETVFIQLTGRDLRE</sequence>